<sequence>MSLLPPGTDIMDLIEDGLAQIELAKRLTVVSLTLLAYDWASNFHLEVAYIWGAPWTYGRFLYHINRLCPFILLCTSLPDVITGVLVLRCWALYSSRRVLWALGIGLVCTATCTIVVASQILKKTIFLPQFLPGILSGCTVIPPSFMWIALIPTTIYESIIFIVTLWKLLTMKKHFGATILSRRLAEHCIVYFAVRVALIIFACIGSTIRTVQIATNASGIVIAVSSVVCSRIIFSLYQLDEERNHRLSIRDLTYDNEVCCGSEFAIPMTSVVSSAPTR</sequence>
<feature type="transmembrane region" description="Helical" evidence="1">
    <location>
        <begin position="220"/>
        <end position="239"/>
    </location>
</feature>
<feature type="transmembrane region" description="Helical" evidence="1">
    <location>
        <begin position="70"/>
        <end position="91"/>
    </location>
</feature>
<keyword evidence="1" id="KW-0472">Membrane</keyword>
<keyword evidence="1" id="KW-0812">Transmembrane</keyword>
<reference evidence="3" key="1">
    <citation type="submission" date="2021-01" db="EMBL/GenBank/DDBJ databases">
        <authorList>
            <person name="Kaushik A."/>
        </authorList>
    </citation>
    <scope>NUCLEOTIDE SEQUENCE</scope>
    <source>
        <strain evidence="3">AG1-1C</strain>
    </source>
</reference>
<comment type="caution">
    <text evidence="3">The sequence shown here is derived from an EMBL/GenBank/DDBJ whole genome shotgun (WGS) entry which is preliminary data.</text>
</comment>
<dbReference type="AlphaFoldDB" id="A0A8H3GMF0"/>
<gene>
    <name evidence="3" type="ORF">RDB_LOCUS155157</name>
</gene>
<dbReference type="EMBL" id="CAJMWS010000673">
    <property type="protein sequence ID" value="CAE6457958.1"/>
    <property type="molecule type" value="Genomic_DNA"/>
</dbReference>
<feature type="transmembrane region" description="Helical" evidence="1">
    <location>
        <begin position="189"/>
        <end position="208"/>
    </location>
</feature>
<feature type="transmembrane region" description="Helical" evidence="1">
    <location>
        <begin position="98"/>
        <end position="121"/>
    </location>
</feature>
<dbReference type="Proteomes" id="UP000663846">
    <property type="component" value="Unassembled WGS sequence"/>
</dbReference>
<accession>A0A8H3GMF0</accession>
<evidence type="ECO:0000313" key="3">
    <source>
        <dbReference type="EMBL" id="CAE6457958.1"/>
    </source>
</evidence>
<dbReference type="InterPro" id="IPR045340">
    <property type="entry name" value="DUF6533"/>
</dbReference>
<feature type="transmembrane region" description="Helical" evidence="1">
    <location>
        <begin position="145"/>
        <end position="169"/>
    </location>
</feature>
<evidence type="ECO:0000259" key="2">
    <source>
        <dbReference type="Pfam" id="PF20151"/>
    </source>
</evidence>
<dbReference type="Pfam" id="PF20151">
    <property type="entry name" value="DUF6533"/>
    <property type="match status" value="1"/>
</dbReference>
<feature type="domain" description="DUF6533" evidence="2">
    <location>
        <begin position="28"/>
        <end position="71"/>
    </location>
</feature>
<evidence type="ECO:0000256" key="1">
    <source>
        <dbReference type="SAM" id="Phobius"/>
    </source>
</evidence>
<keyword evidence="1" id="KW-1133">Transmembrane helix</keyword>
<proteinExistence type="predicted"/>
<protein>
    <recommendedName>
        <fullName evidence="2">DUF6533 domain-containing protein</fullName>
    </recommendedName>
</protein>
<name>A0A8H3GMF0_9AGAM</name>
<evidence type="ECO:0000313" key="4">
    <source>
        <dbReference type="Proteomes" id="UP000663846"/>
    </source>
</evidence>
<organism evidence="3 4">
    <name type="scientific">Rhizoctonia solani</name>
    <dbReference type="NCBI Taxonomy" id="456999"/>
    <lineage>
        <taxon>Eukaryota</taxon>
        <taxon>Fungi</taxon>
        <taxon>Dikarya</taxon>
        <taxon>Basidiomycota</taxon>
        <taxon>Agaricomycotina</taxon>
        <taxon>Agaricomycetes</taxon>
        <taxon>Cantharellales</taxon>
        <taxon>Ceratobasidiaceae</taxon>
        <taxon>Rhizoctonia</taxon>
    </lineage>
</organism>